<keyword evidence="1" id="KW-1015">Disulfide bond</keyword>
<reference evidence="4" key="2">
    <citation type="submission" date="2015-02" db="UniProtKB">
        <authorList>
            <consortium name="EnsemblMetazoa"/>
        </authorList>
    </citation>
    <scope>IDENTIFICATION</scope>
</reference>
<dbReference type="PANTHER" id="PTHR10075">
    <property type="entry name" value="BASIGIN RELATED"/>
    <property type="match status" value="1"/>
</dbReference>
<dbReference type="eggNOG" id="KOG3510">
    <property type="taxonomic scope" value="Eukaryota"/>
</dbReference>
<evidence type="ECO:0000256" key="2">
    <source>
        <dbReference type="ARBA" id="ARBA00023319"/>
    </source>
</evidence>
<dbReference type="SMART" id="SM00408">
    <property type="entry name" value="IGc2"/>
    <property type="match status" value="2"/>
</dbReference>
<dbReference type="FunFam" id="2.60.40.10:FF:000032">
    <property type="entry name" value="palladin isoform X1"/>
    <property type="match status" value="1"/>
</dbReference>
<dbReference type="InterPro" id="IPR036179">
    <property type="entry name" value="Ig-like_dom_sf"/>
</dbReference>
<dbReference type="SUPFAM" id="SSF48726">
    <property type="entry name" value="Immunoglobulin"/>
    <property type="match status" value="2"/>
</dbReference>
<dbReference type="InterPro" id="IPR013783">
    <property type="entry name" value="Ig-like_fold"/>
</dbReference>
<sequence>MDNYSSHWFVKGSKGDLQLLRLGDRVSQKVDALVIRGARVSDSGTYVCVANNLVGAEQAETLLTVTAPLHAKIEPAVLVAEIKKPAAFACVISGSPVSSVTWMKDGKPIVSPKPVRAAYNEKLRIESVTTEDRGMYQCIVENDYQIRQATAELRLG</sequence>
<dbReference type="Gene3D" id="2.60.40.10">
    <property type="entry name" value="Immunoglobulins"/>
    <property type="match status" value="2"/>
</dbReference>
<dbReference type="STRING" id="126957.T1JLI8"/>
<accession>T1JLI8</accession>
<dbReference type="InterPro" id="IPR013098">
    <property type="entry name" value="Ig_I-set"/>
</dbReference>
<dbReference type="OMA" id="CIVENDY"/>
<dbReference type="GO" id="GO:0070593">
    <property type="term" value="P:dendrite self-avoidance"/>
    <property type="evidence" value="ECO:0007669"/>
    <property type="project" value="TreeGrafter"/>
</dbReference>
<dbReference type="Pfam" id="PF07679">
    <property type="entry name" value="I-set"/>
    <property type="match status" value="2"/>
</dbReference>
<evidence type="ECO:0000256" key="1">
    <source>
        <dbReference type="ARBA" id="ARBA00023157"/>
    </source>
</evidence>
<evidence type="ECO:0000259" key="3">
    <source>
        <dbReference type="PROSITE" id="PS50835"/>
    </source>
</evidence>
<keyword evidence="2" id="KW-0393">Immunoglobulin domain</keyword>
<dbReference type="EMBL" id="JH431984">
    <property type="status" value="NOT_ANNOTATED_CDS"/>
    <property type="molecule type" value="Genomic_DNA"/>
</dbReference>
<dbReference type="HOGENOM" id="CLU_1691219_0_0_1"/>
<organism evidence="4 5">
    <name type="scientific">Strigamia maritima</name>
    <name type="common">European centipede</name>
    <name type="synonym">Geophilus maritimus</name>
    <dbReference type="NCBI Taxonomy" id="126957"/>
    <lineage>
        <taxon>Eukaryota</taxon>
        <taxon>Metazoa</taxon>
        <taxon>Ecdysozoa</taxon>
        <taxon>Arthropoda</taxon>
        <taxon>Myriapoda</taxon>
        <taxon>Chilopoda</taxon>
        <taxon>Pleurostigmophora</taxon>
        <taxon>Geophilomorpha</taxon>
        <taxon>Linotaeniidae</taxon>
        <taxon>Strigamia</taxon>
    </lineage>
</organism>
<dbReference type="PROSITE" id="PS50835">
    <property type="entry name" value="IG_LIKE"/>
    <property type="match status" value="2"/>
</dbReference>
<evidence type="ECO:0000313" key="5">
    <source>
        <dbReference type="Proteomes" id="UP000014500"/>
    </source>
</evidence>
<dbReference type="SMART" id="SM00409">
    <property type="entry name" value="IG"/>
    <property type="match status" value="2"/>
</dbReference>
<dbReference type="GO" id="GO:0005886">
    <property type="term" value="C:plasma membrane"/>
    <property type="evidence" value="ECO:0007669"/>
    <property type="project" value="TreeGrafter"/>
</dbReference>
<dbReference type="PANTHER" id="PTHR10075:SF103">
    <property type="entry name" value="ROUNDABOUT HOMOLOG 4"/>
    <property type="match status" value="1"/>
</dbReference>
<dbReference type="InterPro" id="IPR003598">
    <property type="entry name" value="Ig_sub2"/>
</dbReference>
<dbReference type="GO" id="GO:0007156">
    <property type="term" value="P:homophilic cell adhesion via plasma membrane adhesion molecules"/>
    <property type="evidence" value="ECO:0007669"/>
    <property type="project" value="TreeGrafter"/>
</dbReference>
<dbReference type="AlphaFoldDB" id="T1JLI8"/>
<dbReference type="InterPro" id="IPR003599">
    <property type="entry name" value="Ig_sub"/>
</dbReference>
<evidence type="ECO:0000313" key="4">
    <source>
        <dbReference type="EnsemblMetazoa" id="SMAR014718-PA"/>
    </source>
</evidence>
<dbReference type="GO" id="GO:0098632">
    <property type="term" value="F:cell-cell adhesion mediator activity"/>
    <property type="evidence" value="ECO:0007669"/>
    <property type="project" value="TreeGrafter"/>
</dbReference>
<dbReference type="Proteomes" id="UP000014500">
    <property type="component" value="Unassembled WGS sequence"/>
</dbReference>
<feature type="domain" description="Ig-like" evidence="3">
    <location>
        <begin position="75"/>
        <end position="154"/>
    </location>
</feature>
<dbReference type="PhylomeDB" id="T1JLI8"/>
<feature type="domain" description="Ig-like" evidence="3">
    <location>
        <begin position="1"/>
        <end position="66"/>
    </location>
</feature>
<proteinExistence type="predicted"/>
<dbReference type="GO" id="GO:0007411">
    <property type="term" value="P:axon guidance"/>
    <property type="evidence" value="ECO:0007669"/>
    <property type="project" value="TreeGrafter"/>
</dbReference>
<dbReference type="GO" id="GO:0030424">
    <property type="term" value="C:axon"/>
    <property type="evidence" value="ECO:0007669"/>
    <property type="project" value="TreeGrafter"/>
</dbReference>
<reference evidence="5" key="1">
    <citation type="submission" date="2011-05" db="EMBL/GenBank/DDBJ databases">
        <authorList>
            <person name="Richards S.R."/>
            <person name="Qu J."/>
            <person name="Jiang H."/>
            <person name="Jhangiani S.N."/>
            <person name="Agravi P."/>
            <person name="Goodspeed R."/>
            <person name="Gross S."/>
            <person name="Mandapat C."/>
            <person name="Jackson L."/>
            <person name="Mathew T."/>
            <person name="Pu L."/>
            <person name="Thornton R."/>
            <person name="Saada N."/>
            <person name="Wilczek-Boney K.B."/>
            <person name="Lee S."/>
            <person name="Kovar C."/>
            <person name="Wu Y."/>
            <person name="Scherer S.E."/>
            <person name="Worley K.C."/>
            <person name="Muzny D.M."/>
            <person name="Gibbs R."/>
        </authorList>
    </citation>
    <scope>NUCLEOTIDE SEQUENCE</scope>
    <source>
        <strain evidence="5">Brora</strain>
    </source>
</reference>
<dbReference type="EnsemblMetazoa" id="SMAR014718-RA">
    <property type="protein sequence ID" value="SMAR014718-PA"/>
    <property type="gene ID" value="SMAR014718"/>
</dbReference>
<keyword evidence="5" id="KW-1185">Reference proteome</keyword>
<dbReference type="InterPro" id="IPR007110">
    <property type="entry name" value="Ig-like_dom"/>
</dbReference>
<protein>
    <recommendedName>
        <fullName evidence="3">Ig-like domain-containing protein</fullName>
    </recommendedName>
</protein>
<name>T1JLI8_STRMM</name>